<dbReference type="InterPro" id="IPR042183">
    <property type="entry name" value="MmgE/PrpD_sf_1"/>
</dbReference>
<sequence length="505" mass="54843">MTVNHHVRVYKSEEDLPREEQLAWKIAEVATDAVEVEQDVVDMIINRIIDNASVAAASLTRGPIIAARDQAFSHPVSTGGKGATVFGAPLDKRTSPEWAAWANGVAVRELDYHDTFLAAEYSHPGDNIPPILAVAQHVGADGRALVRGLATGYEIQVDLVKAICLHKHKIDHVAHLGPSAAAGIGTLLGLPTETIYQAVGQALHTTTATRQSRKGEISTWKAHAPAFAGKMAVEAVDRAMRGQTSPSPIYEGEDGVIAWMLDGKDAAYEVPLPATGKAKRAILDTYTKEHSAEYQAQAWIDLARKLHNEGVDTTAIASVVLHTSHHTHYVIGSGANDPQKYDPTASRETLDHSIPYIFTVALQDGTWHHVDSYAPERAGRADTVELWNKVTTLEDAEWTRRYHSNDIAEKAFGGRVEITFADGSTLVDEIAVADAHPLGARPFARENYIAKFRLLASPVLDDEEIERFLELVQRLPELTAAEVAELSIIAKPGVVASEAVTKGLF</sequence>
<evidence type="ECO:0000256" key="4">
    <source>
        <dbReference type="ARBA" id="ARBA00013124"/>
    </source>
</evidence>
<protein>
    <recommendedName>
        <fullName evidence="4">2-methylcitrate dehydratase</fullName>
        <ecNumber evidence="4">4.2.1.79</ecNumber>
    </recommendedName>
</protein>
<dbReference type="InterPro" id="IPR042188">
    <property type="entry name" value="MmgE/PrpD_sf_2"/>
</dbReference>
<proteinExistence type="inferred from homology"/>
<dbReference type="EC" id="4.2.1.79" evidence="4"/>
<evidence type="ECO:0000313" key="8">
    <source>
        <dbReference type="EMBL" id="GEK85879.1"/>
    </source>
</evidence>
<dbReference type="InterPro" id="IPR045337">
    <property type="entry name" value="MmgE_PrpD_C"/>
</dbReference>
<comment type="similarity">
    <text evidence="2">Belongs to the PrpD family.</text>
</comment>
<dbReference type="Gene3D" id="3.30.1330.120">
    <property type="entry name" value="2-methylcitrate dehydratase PrpD"/>
    <property type="match status" value="1"/>
</dbReference>
<dbReference type="GO" id="GO:0047547">
    <property type="term" value="F:2-methylcitrate dehydratase activity"/>
    <property type="evidence" value="ECO:0007669"/>
    <property type="project" value="UniProtKB-EC"/>
</dbReference>
<dbReference type="OrthoDB" id="9797528at2"/>
<keyword evidence="9" id="KW-1185">Reference proteome</keyword>
<accession>A0A511ACJ1</accession>
<dbReference type="Pfam" id="PF19305">
    <property type="entry name" value="MmgE_PrpD_C"/>
    <property type="match status" value="1"/>
</dbReference>
<evidence type="ECO:0000256" key="5">
    <source>
        <dbReference type="ARBA" id="ARBA00023239"/>
    </source>
</evidence>
<dbReference type="Pfam" id="PF03972">
    <property type="entry name" value="MmgE_PrpD_N"/>
    <property type="match status" value="1"/>
</dbReference>
<evidence type="ECO:0000259" key="7">
    <source>
        <dbReference type="Pfam" id="PF19305"/>
    </source>
</evidence>
<feature type="domain" description="MmgE/PrpD C-terminal" evidence="7">
    <location>
        <begin position="290"/>
        <end position="475"/>
    </location>
</feature>
<evidence type="ECO:0000259" key="6">
    <source>
        <dbReference type="Pfam" id="PF03972"/>
    </source>
</evidence>
<name>A0A511ACJ1_9MICO</name>
<dbReference type="FunFam" id="1.10.4100.10:FF:000003">
    <property type="entry name" value="2-methylcitrate dehydratase 1"/>
    <property type="match status" value="1"/>
</dbReference>
<comment type="catalytic activity">
    <reaction evidence="1">
        <text>(2S,3S)-2-methylcitrate = 2-methyl-cis-aconitate + H2O</text>
        <dbReference type="Rhea" id="RHEA:17725"/>
        <dbReference type="ChEBI" id="CHEBI:15377"/>
        <dbReference type="ChEBI" id="CHEBI:57872"/>
        <dbReference type="ChEBI" id="CHEBI:58853"/>
        <dbReference type="EC" id="4.2.1.79"/>
    </reaction>
</comment>
<dbReference type="EMBL" id="BJUW01000003">
    <property type="protein sequence ID" value="GEK85879.1"/>
    <property type="molecule type" value="Genomic_DNA"/>
</dbReference>
<dbReference type="PANTHER" id="PTHR16943">
    <property type="entry name" value="2-METHYLCITRATE DEHYDRATASE-RELATED"/>
    <property type="match status" value="1"/>
</dbReference>
<keyword evidence="5" id="KW-0456">Lyase</keyword>
<feature type="domain" description="MmgE/PrpD N-terminal" evidence="6">
    <location>
        <begin position="20"/>
        <end position="267"/>
    </location>
</feature>
<dbReference type="RefSeq" id="WP_147038490.1">
    <property type="nucleotide sequence ID" value="NZ_BJUW01000003.1"/>
</dbReference>
<evidence type="ECO:0000256" key="3">
    <source>
        <dbReference type="ARBA" id="ARBA00011245"/>
    </source>
</evidence>
<dbReference type="InterPro" id="IPR045336">
    <property type="entry name" value="MmgE_PrpD_N"/>
</dbReference>
<dbReference type="Proteomes" id="UP000321225">
    <property type="component" value="Unassembled WGS sequence"/>
</dbReference>
<dbReference type="AlphaFoldDB" id="A0A511ACJ1"/>
<organism evidence="8 9">
    <name type="scientific">Microbacterium aerolatum</name>
    <dbReference type="NCBI Taxonomy" id="153731"/>
    <lineage>
        <taxon>Bacteria</taxon>
        <taxon>Bacillati</taxon>
        <taxon>Actinomycetota</taxon>
        <taxon>Actinomycetes</taxon>
        <taxon>Micrococcales</taxon>
        <taxon>Microbacteriaceae</taxon>
        <taxon>Microbacterium</taxon>
    </lineage>
</organism>
<evidence type="ECO:0000256" key="1">
    <source>
        <dbReference type="ARBA" id="ARBA00000096"/>
    </source>
</evidence>
<reference evidence="8 9" key="1">
    <citation type="submission" date="2019-07" db="EMBL/GenBank/DDBJ databases">
        <title>Whole genome shotgun sequence of Microbacterium aerolatum NBRC 103071.</title>
        <authorList>
            <person name="Hosoyama A."/>
            <person name="Uohara A."/>
            <person name="Ohji S."/>
            <person name="Ichikawa N."/>
        </authorList>
    </citation>
    <scope>NUCLEOTIDE SEQUENCE [LARGE SCALE GENOMIC DNA]</scope>
    <source>
        <strain evidence="8 9">NBRC 103071</strain>
    </source>
</reference>
<evidence type="ECO:0000313" key="9">
    <source>
        <dbReference type="Proteomes" id="UP000321225"/>
    </source>
</evidence>
<gene>
    <name evidence="8" type="ORF">MAE01_10550</name>
</gene>
<dbReference type="SUPFAM" id="SSF103378">
    <property type="entry name" value="2-methylcitrate dehydratase PrpD"/>
    <property type="match status" value="1"/>
</dbReference>
<dbReference type="PANTHER" id="PTHR16943:SF8">
    <property type="entry name" value="2-METHYLCITRATE DEHYDRATASE"/>
    <property type="match status" value="1"/>
</dbReference>
<dbReference type="InterPro" id="IPR036148">
    <property type="entry name" value="MmgE/PrpD_sf"/>
</dbReference>
<evidence type="ECO:0000256" key="2">
    <source>
        <dbReference type="ARBA" id="ARBA00006174"/>
    </source>
</evidence>
<dbReference type="Gene3D" id="1.10.4100.10">
    <property type="entry name" value="2-methylcitrate dehydratase PrpD"/>
    <property type="match status" value="1"/>
</dbReference>
<comment type="caution">
    <text evidence="8">The sequence shown here is derived from an EMBL/GenBank/DDBJ whole genome shotgun (WGS) entry which is preliminary data.</text>
</comment>
<dbReference type="InterPro" id="IPR005656">
    <property type="entry name" value="MmgE_PrpD"/>
</dbReference>
<comment type="subunit">
    <text evidence="3">Monomer.</text>
</comment>